<keyword evidence="1 2" id="KW-0597">Phosphoprotein</keyword>
<feature type="modified residue" description="4-aspartylphosphate" evidence="2">
    <location>
        <position position="53"/>
    </location>
</feature>
<evidence type="ECO:0000313" key="5">
    <source>
        <dbReference type="Proteomes" id="UP000756530"/>
    </source>
</evidence>
<gene>
    <name evidence="4" type="ORF">KJP28_01980</name>
</gene>
<reference evidence="4 5" key="1">
    <citation type="submission" date="2021-05" db="EMBL/GenBank/DDBJ databases">
        <title>Culturable bacteria isolated from Daya Bay.</title>
        <authorList>
            <person name="Zheng W."/>
            <person name="Yu S."/>
            <person name="Huang Y."/>
        </authorList>
    </citation>
    <scope>NUCLEOTIDE SEQUENCE [LARGE SCALE GENOMIC DNA]</scope>
    <source>
        <strain evidence="4 5">DP4N28-5</strain>
    </source>
</reference>
<sequence length="132" mass="14398">MTRLLHLDDDPDILEIGRISLEIGGAFDLVQCTNGPDAVRLAETFRPDVLLLDYMLPGMSGTQVYDAIRRIDGLEYAPVIFMTARVQSAEVDMLLATGAAGVISKPFDPVNLGSKIIEILASVDLPEKRLRA</sequence>
<dbReference type="PANTHER" id="PTHR44591:SF3">
    <property type="entry name" value="RESPONSE REGULATORY DOMAIN-CONTAINING PROTEIN"/>
    <property type="match status" value="1"/>
</dbReference>
<dbReference type="SMART" id="SM00448">
    <property type="entry name" value="REC"/>
    <property type="match status" value="1"/>
</dbReference>
<dbReference type="PANTHER" id="PTHR44591">
    <property type="entry name" value="STRESS RESPONSE REGULATOR PROTEIN 1"/>
    <property type="match status" value="1"/>
</dbReference>
<proteinExistence type="predicted"/>
<evidence type="ECO:0000256" key="2">
    <source>
        <dbReference type="PROSITE-ProRule" id="PRU00169"/>
    </source>
</evidence>
<evidence type="ECO:0000259" key="3">
    <source>
        <dbReference type="PROSITE" id="PS50110"/>
    </source>
</evidence>
<comment type="caution">
    <text evidence="4">The sequence shown here is derived from an EMBL/GenBank/DDBJ whole genome shotgun (WGS) entry which is preliminary data.</text>
</comment>
<dbReference type="EMBL" id="JAHUZE010000001">
    <property type="protein sequence ID" value="MBV7377676.1"/>
    <property type="molecule type" value="Genomic_DNA"/>
</dbReference>
<dbReference type="PROSITE" id="PS50110">
    <property type="entry name" value="RESPONSE_REGULATORY"/>
    <property type="match status" value="1"/>
</dbReference>
<feature type="domain" description="Response regulatory" evidence="3">
    <location>
        <begin position="3"/>
        <end position="120"/>
    </location>
</feature>
<name>A0ABS6SXJ0_9RHOB</name>
<keyword evidence="5" id="KW-1185">Reference proteome</keyword>
<dbReference type="Pfam" id="PF00072">
    <property type="entry name" value="Response_reg"/>
    <property type="match status" value="1"/>
</dbReference>
<evidence type="ECO:0000313" key="4">
    <source>
        <dbReference type="EMBL" id="MBV7377676.1"/>
    </source>
</evidence>
<evidence type="ECO:0000256" key="1">
    <source>
        <dbReference type="ARBA" id="ARBA00022553"/>
    </source>
</evidence>
<dbReference type="InterPro" id="IPR001789">
    <property type="entry name" value="Sig_transdc_resp-reg_receiver"/>
</dbReference>
<dbReference type="InterPro" id="IPR050595">
    <property type="entry name" value="Bact_response_regulator"/>
</dbReference>
<protein>
    <submittedName>
        <fullName evidence="4">Response regulator</fullName>
    </submittedName>
</protein>
<dbReference type="Proteomes" id="UP000756530">
    <property type="component" value="Unassembled WGS sequence"/>
</dbReference>
<accession>A0ABS6SXJ0</accession>
<organism evidence="4 5">
    <name type="scientific">Maritimibacter dapengensis</name>
    <dbReference type="NCBI Taxonomy" id="2836868"/>
    <lineage>
        <taxon>Bacteria</taxon>
        <taxon>Pseudomonadati</taxon>
        <taxon>Pseudomonadota</taxon>
        <taxon>Alphaproteobacteria</taxon>
        <taxon>Rhodobacterales</taxon>
        <taxon>Roseobacteraceae</taxon>
        <taxon>Maritimibacter</taxon>
    </lineage>
</organism>